<dbReference type="Proteomes" id="UP001496674">
    <property type="component" value="Chromosome"/>
</dbReference>
<protein>
    <submittedName>
        <fullName evidence="1">Uncharacterized protein</fullName>
    </submittedName>
</protein>
<accession>A0ABM8IJN6</accession>
<evidence type="ECO:0000313" key="2">
    <source>
        <dbReference type="Proteomes" id="UP001496674"/>
    </source>
</evidence>
<evidence type="ECO:0000313" key="1">
    <source>
        <dbReference type="EMBL" id="BEH00447.1"/>
    </source>
</evidence>
<dbReference type="EMBL" id="AP028055">
    <property type="protein sequence ID" value="BEH00447.1"/>
    <property type="molecule type" value="Genomic_DNA"/>
</dbReference>
<name>A0ABM8IJN6_9BACE</name>
<keyword evidence="2" id="KW-1185">Reference proteome</keyword>
<proteinExistence type="predicted"/>
<gene>
    <name evidence="1" type="ORF">BSYN_27110</name>
</gene>
<reference evidence="1 2" key="1">
    <citation type="submission" date="2023-04" db="EMBL/GenBank/DDBJ databases">
        <title>Draft genome sequence of acteroides sedimenti strain YN3PY1.</title>
        <authorList>
            <person name="Yoshida N."/>
        </authorList>
    </citation>
    <scope>NUCLEOTIDE SEQUENCE [LARGE SCALE GENOMIC DNA]</scope>
    <source>
        <strain evidence="1 2">YN3PY1</strain>
    </source>
</reference>
<organism evidence="1 2">
    <name type="scientific">Bacteroides sedimenti</name>
    <dbReference type="NCBI Taxonomy" id="2136147"/>
    <lineage>
        <taxon>Bacteria</taxon>
        <taxon>Pseudomonadati</taxon>
        <taxon>Bacteroidota</taxon>
        <taxon>Bacteroidia</taxon>
        <taxon>Bacteroidales</taxon>
        <taxon>Bacteroidaceae</taxon>
        <taxon>Bacteroides</taxon>
    </lineage>
</organism>
<sequence>MKKNREIYYSVNGEKKIAYPGGVEFNGGNDSLSAYILSKYVNHPDYNYDEFNVNEYFFMLFDKDLNIKGIRIMHKKYAPKERPYYDSIFINALKSTAGMWRKTVENQEWYIYLHRQRVY</sequence>